<proteinExistence type="predicted"/>
<dbReference type="Proteomes" id="UP000030653">
    <property type="component" value="Unassembled WGS sequence"/>
</dbReference>
<dbReference type="PROSITE" id="PS50157">
    <property type="entry name" value="ZINC_FINGER_C2H2_2"/>
    <property type="match status" value="2"/>
</dbReference>
<name>M5G696_DACPD</name>
<evidence type="ECO:0000256" key="3">
    <source>
        <dbReference type="ARBA" id="ARBA00022737"/>
    </source>
</evidence>
<dbReference type="GO" id="GO:0000785">
    <property type="term" value="C:chromatin"/>
    <property type="evidence" value="ECO:0007669"/>
    <property type="project" value="TreeGrafter"/>
</dbReference>
<feature type="domain" description="C2H2-type" evidence="8">
    <location>
        <begin position="47"/>
        <end position="76"/>
    </location>
</feature>
<dbReference type="GO" id="GO:0000978">
    <property type="term" value="F:RNA polymerase II cis-regulatory region sequence-specific DNA binding"/>
    <property type="evidence" value="ECO:0007669"/>
    <property type="project" value="TreeGrafter"/>
</dbReference>
<keyword evidence="5" id="KW-0862">Zinc</keyword>
<dbReference type="HOGENOM" id="CLU_1408716_0_0_1"/>
<evidence type="ECO:0000256" key="5">
    <source>
        <dbReference type="ARBA" id="ARBA00022833"/>
    </source>
</evidence>
<dbReference type="InterPro" id="IPR036236">
    <property type="entry name" value="Znf_C2H2_sf"/>
</dbReference>
<keyword evidence="3" id="KW-0677">Repeat</keyword>
<keyword evidence="10" id="KW-1185">Reference proteome</keyword>
<dbReference type="EMBL" id="JH795858">
    <property type="protein sequence ID" value="EJU04209.1"/>
    <property type="molecule type" value="Genomic_DNA"/>
</dbReference>
<evidence type="ECO:0000256" key="4">
    <source>
        <dbReference type="ARBA" id="ARBA00022771"/>
    </source>
</evidence>
<evidence type="ECO:0000256" key="7">
    <source>
        <dbReference type="PROSITE-ProRule" id="PRU00042"/>
    </source>
</evidence>
<dbReference type="PROSITE" id="PS00028">
    <property type="entry name" value="ZINC_FINGER_C2H2_1"/>
    <property type="match status" value="2"/>
</dbReference>
<evidence type="ECO:0000259" key="8">
    <source>
        <dbReference type="PROSITE" id="PS50157"/>
    </source>
</evidence>
<dbReference type="GO" id="GO:0031519">
    <property type="term" value="C:PcG protein complex"/>
    <property type="evidence" value="ECO:0007669"/>
    <property type="project" value="TreeGrafter"/>
</dbReference>
<keyword evidence="2" id="KW-0479">Metal-binding</keyword>
<dbReference type="STRING" id="1858805.M5G696"/>
<dbReference type="InterPro" id="IPR013087">
    <property type="entry name" value="Znf_C2H2_type"/>
</dbReference>
<feature type="domain" description="C2H2-type" evidence="8">
    <location>
        <begin position="19"/>
        <end position="46"/>
    </location>
</feature>
<keyword evidence="6" id="KW-0539">Nucleus</keyword>
<evidence type="ECO:0000256" key="6">
    <source>
        <dbReference type="ARBA" id="ARBA00023242"/>
    </source>
</evidence>
<evidence type="ECO:0000256" key="1">
    <source>
        <dbReference type="ARBA" id="ARBA00004123"/>
    </source>
</evidence>
<dbReference type="FunFam" id="3.30.160.60:FF:000145">
    <property type="entry name" value="Zinc finger protein 574"/>
    <property type="match status" value="1"/>
</dbReference>
<dbReference type="RefSeq" id="XP_040631103.1">
    <property type="nucleotide sequence ID" value="XM_040776811.1"/>
</dbReference>
<dbReference type="PANTHER" id="PTHR14003">
    <property type="entry name" value="TRANSCRIPTIONAL REPRESSOR PROTEIN YY"/>
    <property type="match status" value="1"/>
</dbReference>
<gene>
    <name evidence="9" type="ORF">DACRYDRAFT_87475</name>
</gene>
<dbReference type="GeneID" id="63691873"/>
<dbReference type="OrthoDB" id="6365676at2759"/>
<reference evidence="9 10" key="1">
    <citation type="journal article" date="2012" name="Science">
        <title>The Paleozoic origin of enzymatic lignin decomposition reconstructed from 31 fungal genomes.</title>
        <authorList>
            <person name="Floudas D."/>
            <person name="Binder M."/>
            <person name="Riley R."/>
            <person name="Barry K."/>
            <person name="Blanchette R.A."/>
            <person name="Henrissat B."/>
            <person name="Martinez A.T."/>
            <person name="Otillar R."/>
            <person name="Spatafora J.W."/>
            <person name="Yadav J.S."/>
            <person name="Aerts A."/>
            <person name="Benoit I."/>
            <person name="Boyd A."/>
            <person name="Carlson A."/>
            <person name="Copeland A."/>
            <person name="Coutinho P.M."/>
            <person name="de Vries R.P."/>
            <person name="Ferreira P."/>
            <person name="Findley K."/>
            <person name="Foster B."/>
            <person name="Gaskell J."/>
            <person name="Glotzer D."/>
            <person name="Gorecki P."/>
            <person name="Heitman J."/>
            <person name="Hesse C."/>
            <person name="Hori C."/>
            <person name="Igarashi K."/>
            <person name="Jurgens J.A."/>
            <person name="Kallen N."/>
            <person name="Kersten P."/>
            <person name="Kohler A."/>
            <person name="Kuees U."/>
            <person name="Kumar T.K.A."/>
            <person name="Kuo A."/>
            <person name="LaButti K."/>
            <person name="Larrondo L.F."/>
            <person name="Lindquist E."/>
            <person name="Ling A."/>
            <person name="Lombard V."/>
            <person name="Lucas S."/>
            <person name="Lundell T."/>
            <person name="Martin R."/>
            <person name="McLaughlin D.J."/>
            <person name="Morgenstern I."/>
            <person name="Morin E."/>
            <person name="Murat C."/>
            <person name="Nagy L.G."/>
            <person name="Nolan M."/>
            <person name="Ohm R.A."/>
            <person name="Patyshakuliyeva A."/>
            <person name="Rokas A."/>
            <person name="Ruiz-Duenas F.J."/>
            <person name="Sabat G."/>
            <person name="Salamov A."/>
            <person name="Samejima M."/>
            <person name="Schmutz J."/>
            <person name="Slot J.C."/>
            <person name="St John F."/>
            <person name="Stenlid J."/>
            <person name="Sun H."/>
            <person name="Sun S."/>
            <person name="Syed K."/>
            <person name="Tsang A."/>
            <person name="Wiebenga A."/>
            <person name="Young D."/>
            <person name="Pisabarro A."/>
            <person name="Eastwood D.C."/>
            <person name="Martin F."/>
            <person name="Cullen D."/>
            <person name="Grigoriev I.V."/>
            <person name="Hibbett D.S."/>
        </authorList>
    </citation>
    <scope>NUCLEOTIDE SEQUENCE [LARGE SCALE GENOMIC DNA]</scope>
    <source>
        <strain evidence="9 10">DJM-731 SS1</strain>
    </source>
</reference>
<comment type="subcellular location">
    <subcellularLocation>
        <location evidence="1">Nucleus</location>
    </subcellularLocation>
</comment>
<evidence type="ECO:0000313" key="10">
    <source>
        <dbReference type="Proteomes" id="UP000030653"/>
    </source>
</evidence>
<evidence type="ECO:0000313" key="9">
    <source>
        <dbReference type="EMBL" id="EJU04209.1"/>
    </source>
</evidence>
<dbReference type="OMA" id="AVELTHY"/>
<dbReference type="SUPFAM" id="SSF57667">
    <property type="entry name" value="beta-beta-alpha zinc fingers"/>
    <property type="match status" value="1"/>
</dbReference>
<protein>
    <recommendedName>
        <fullName evidence="8">C2H2-type domain-containing protein</fullName>
    </recommendedName>
</protein>
<dbReference type="GO" id="GO:0000981">
    <property type="term" value="F:DNA-binding transcription factor activity, RNA polymerase II-specific"/>
    <property type="evidence" value="ECO:0007669"/>
    <property type="project" value="TreeGrafter"/>
</dbReference>
<keyword evidence="4 7" id="KW-0863">Zinc-finger</keyword>
<evidence type="ECO:0000256" key="2">
    <source>
        <dbReference type="ARBA" id="ARBA00022723"/>
    </source>
</evidence>
<organism evidence="9 10">
    <name type="scientific">Dacryopinax primogenitus (strain DJM 731)</name>
    <name type="common">Brown rot fungus</name>
    <dbReference type="NCBI Taxonomy" id="1858805"/>
    <lineage>
        <taxon>Eukaryota</taxon>
        <taxon>Fungi</taxon>
        <taxon>Dikarya</taxon>
        <taxon>Basidiomycota</taxon>
        <taxon>Agaricomycotina</taxon>
        <taxon>Dacrymycetes</taxon>
        <taxon>Dacrymycetales</taxon>
        <taxon>Dacrymycetaceae</taxon>
        <taxon>Dacryopinax</taxon>
    </lineage>
</organism>
<sequence>MPQRTQDMVRAEALAKRKYVCSQCDKAFTTSGHLRRHIKVHTGDKPFICPYPKCYKKCNRDDNLVQHFQVHLPKEDRKRGQIYIRDAIIAMRQATDVSSAVLLLAGLPLPIAPASDIESGGDLERGEESAQSSVYVTAGQVLSVGIPSPDSLNEKRGHEDSMFFFAHEAFFIQLTMQMNLHLESAVELTHYHW</sequence>
<dbReference type="SMART" id="SM00355">
    <property type="entry name" value="ZnF_C2H2"/>
    <property type="match status" value="2"/>
</dbReference>
<dbReference type="AlphaFoldDB" id="M5G696"/>
<dbReference type="Pfam" id="PF00096">
    <property type="entry name" value="zf-C2H2"/>
    <property type="match status" value="1"/>
</dbReference>
<dbReference type="PANTHER" id="PTHR14003:SF19">
    <property type="entry name" value="YY2 TRANSCRIPTION FACTOR"/>
    <property type="match status" value="1"/>
</dbReference>
<dbReference type="Gene3D" id="3.30.160.60">
    <property type="entry name" value="Classic Zinc Finger"/>
    <property type="match status" value="2"/>
</dbReference>
<dbReference type="GO" id="GO:0008270">
    <property type="term" value="F:zinc ion binding"/>
    <property type="evidence" value="ECO:0007669"/>
    <property type="project" value="UniProtKB-KW"/>
</dbReference>
<dbReference type="GO" id="GO:0005667">
    <property type="term" value="C:transcription regulator complex"/>
    <property type="evidence" value="ECO:0007669"/>
    <property type="project" value="TreeGrafter"/>
</dbReference>
<accession>M5G696</accession>